<dbReference type="EMBL" id="QRBB01000001">
    <property type="protein sequence ID" value="RDS78445.1"/>
    <property type="molecule type" value="Genomic_DNA"/>
</dbReference>
<proteinExistence type="predicted"/>
<dbReference type="RefSeq" id="WP_115492668.1">
    <property type="nucleotide sequence ID" value="NZ_JACHWW010000001.1"/>
</dbReference>
<dbReference type="InterPro" id="IPR036388">
    <property type="entry name" value="WH-like_DNA-bd_sf"/>
</dbReference>
<protein>
    <submittedName>
        <fullName evidence="1">Uncharacterized protein</fullName>
    </submittedName>
</protein>
<dbReference type="Proteomes" id="UP000254101">
    <property type="component" value="Unassembled WGS sequence"/>
</dbReference>
<gene>
    <name evidence="1" type="ORF">DL238_13155</name>
</gene>
<keyword evidence="2" id="KW-1185">Reference proteome</keyword>
<dbReference type="OrthoDB" id="7594252at2"/>
<dbReference type="InterPro" id="IPR036390">
    <property type="entry name" value="WH_DNA-bd_sf"/>
</dbReference>
<accession>A0A395LNZ4</accession>
<sequence>MAARLLGLYDESIRLRWLIEFSRYTTFSLIVCLLAGEREDDPDSWVTIGKLQRVLPSLGIPGGRNITELVSKMQNDGLLRSVRAPHDGRVRLLRPTQQMIALDRQFMPVTHAPLHRLFPEEGYDAALRGDAVYHHAFRRASLQSLGVVQRVMSANPGADFFIQKTVGTRVLMLLYMETAEAADGATQPGFLTRAAERSMVSRTHVSNLISAAAEAGFVQTSGSRKDTVIMSPALRQDTEMWIADSLSATSITHRLALEIAAAEGPALAMPPWDGCSE</sequence>
<dbReference type="Gene3D" id="1.10.10.10">
    <property type="entry name" value="Winged helix-like DNA-binding domain superfamily/Winged helix DNA-binding domain"/>
    <property type="match status" value="1"/>
</dbReference>
<evidence type="ECO:0000313" key="1">
    <source>
        <dbReference type="EMBL" id="RDS78445.1"/>
    </source>
</evidence>
<organism evidence="1 2">
    <name type="scientific">Alteriqipengyuania lutimaris</name>
    <dbReference type="NCBI Taxonomy" id="1538146"/>
    <lineage>
        <taxon>Bacteria</taxon>
        <taxon>Pseudomonadati</taxon>
        <taxon>Pseudomonadota</taxon>
        <taxon>Alphaproteobacteria</taxon>
        <taxon>Sphingomonadales</taxon>
        <taxon>Erythrobacteraceae</taxon>
        <taxon>Alteriqipengyuania</taxon>
    </lineage>
</organism>
<name>A0A395LNZ4_9SPHN</name>
<reference evidence="1 2" key="1">
    <citation type="submission" date="2018-07" db="EMBL/GenBank/DDBJ databases">
        <title>Erythrobacter nanhaiensis sp. nov., a novel member of the genus Erythrobacter isolated from the South China Sea.</title>
        <authorList>
            <person name="Chen X."/>
            <person name="Liu J."/>
        </authorList>
    </citation>
    <scope>NUCLEOTIDE SEQUENCE [LARGE SCALE GENOMIC DNA]</scope>
    <source>
        <strain evidence="1 2">S-5</strain>
    </source>
</reference>
<dbReference type="SUPFAM" id="SSF46785">
    <property type="entry name" value="Winged helix' DNA-binding domain"/>
    <property type="match status" value="1"/>
</dbReference>
<dbReference type="AlphaFoldDB" id="A0A395LNZ4"/>
<evidence type="ECO:0000313" key="2">
    <source>
        <dbReference type="Proteomes" id="UP000254101"/>
    </source>
</evidence>
<comment type="caution">
    <text evidence="1">The sequence shown here is derived from an EMBL/GenBank/DDBJ whole genome shotgun (WGS) entry which is preliminary data.</text>
</comment>